<evidence type="ECO:0000259" key="6">
    <source>
        <dbReference type="Pfam" id="PF00329"/>
    </source>
</evidence>
<dbReference type="Pfam" id="PF00329">
    <property type="entry name" value="Complex1_30kDa"/>
    <property type="match status" value="1"/>
</dbReference>
<proteinExistence type="inferred from homology"/>
<comment type="similarity">
    <text evidence="1 3 4">Belongs to the complex I 30 kDa subunit family.</text>
</comment>
<evidence type="ECO:0000256" key="3">
    <source>
        <dbReference type="HAMAP-Rule" id="MF_01357"/>
    </source>
</evidence>
<accession>A0A9X1HN24</accession>
<dbReference type="InterPro" id="IPR001268">
    <property type="entry name" value="NADH_UbQ_OxRdtase_30kDa_su"/>
</dbReference>
<dbReference type="InterPro" id="IPR037232">
    <property type="entry name" value="NADH_quin_OxRdtase_su_C/D-like"/>
</dbReference>
<dbReference type="PANTHER" id="PTHR10884">
    <property type="entry name" value="NADH DEHYDROGENASE UBIQUINONE IRON-SULFUR PROTEIN 3"/>
    <property type="match status" value="1"/>
</dbReference>
<evidence type="ECO:0000313" key="7">
    <source>
        <dbReference type="EMBL" id="MCA6074020.1"/>
    </source>
</evidence>
<keyword evidence="3 5" id="KW-0874">Quinone</keyword>
<dbReference type="PROSITE" id="PS00542">
    <property type="entry name" value="COMPLEX1_30K"/>
    <property type="match status" value="1"/>
</dbReference>
<feature type="domain" description="NADH:ubiquinone oxidoreductase 30kDa subunit" evidence="6">
    <location>
        <begin position="28"/>
        <end position="148"/>
    </location>
</feature>
<sequence length="156" mass="18459">MMKEVIEELLSGREYSWIPENSPAAIIVELKDLRFFMESLYSHKALFFDVLSCVTGIDNGPEEGTMEVVYNLCSIPHERSLMVHVFCDREKPVVPTMSDIWRTADWLERETYDLLGIQFEHHPDQRRILLPADWEGFPLRKDYKEQEYYHGIRVAY</sequence>
<comment type="subunit">
    <text evidence="3">NDH-1 is composed of 14 different subunits. Subunits NuoB, C, D, E, F, and G constitute the peripheral sector of the complex.</text>
</comment>
<keyword evidence="8" id="KW-1185">Reference proteome</keyword>
<dbReference type="AlphaFoldDB" id="A0A9X1HN24"/>
<organism evidence="7 8">
    <name type="scientific">Fulvivirga sedimenti</name>
    <dbReference type="NCBI Taxonomy" id="2879465"/>
    <lineage>
        <taxon>Bacteria</taxon>
        <taxon>Pseudomonadati</taxon>
        <taxon>Bacteroidota</taxon>
        <taxon>Cytophagia</taxon>
        <taxon>Cytophagales</taxon>
        <taxon>Fulvivirgaceae</taxon>
        <taxon>Fulvivirga</taxon>
    </lineage>
</organism>
<comment type="caution">
    <text evidence="7">The sequence shown here is derived from an EMBL/GenBank/DDBJ whole genome shotgun (WGS) entry which is preliminary data.</text>
</comment>
<dbReference type="EMBL" id="JAIXNE010000001">
    <property type="protein sequence ID" value="MCA6074020.1"/>
    <property type="molecule type" value="Genomic_DNA"/>
</dbReference>
<keyword evidence="3" id="KW-1003">Cell membrane</keyword>
<dbReference type="PANTHER" id="PTHR10884:SF14">
    <property type="entry name" value="NADH DEHYDROGENASE [UBIQUINONE] IRON-SULFUR PROTEIN 3, MITOCHONDRIAL"/>
    <property type="match status" value="1"/>
</dbReference>
<keyword evidence="3" id="KW-0472">Membrane</keyword>
<dbReference type="EC" id="7.1.1.-" evidence="3"/>
<reference evidence="7" key="1">
    <citation type="submission" date="2021-09" db="EMBL/GenBank/DDBJ databases">
        <title>Fulvivirga sp. isolated from coastal sediment.</title>
        <authorList>
            <person name="Yu H."/>
        </authorList>
    </citation>
    <scope>NUCLEOTIDE SEQUENCE</scope>
    <source>
        <strain evidence="7">1062</strain>
    </source>
</reference>
<keyword evidence="3 4" id="KW-1278">Translocase</keyword>
<dbReference type="NCBIfam" id="TIGR01961">
    <property type="entry name" value="NuoC_fam"/>
    <property type="match status" value="1"/>
</dbReference>
<dbReference type="GO" id="GO:0050136">
    <property type="term" value="F:NADH dehydrogenase (quinone) (non-electrogenic) activity"/>
    <property type="evidence" value="ECO:0007669"/>
    <property type="project" value="UniProtKB-UniRule"/>
</dbReference>
<keyword evidence="2 3" id="KW-0813">Transport</keyword>
<dbReference type="HAMAP" id="MF_01357">
    <property type="entry name" value="NDH1_NuoC"/>
    <property type="match status" value="1"/>
</dbReference>
<dbReference type="GO" id="GO:0008137">
    <property type="term" value="F:NADH dehydrogenase (ubiquinone) activity"/>
    <property type="evidence" value="ECO:0007669"/>
    <property type="project" value="InterPro"/>
</dbReference>
<evidence type="ECO:0000256" key="4">
    <source>
        <dbReference type="RuleBase" id="RU003456"/>
    </source>
</evidence>
<evidence type="ECO:0000313" key="8">
    <source>
        <dbReference type="Proteomes" id="UP001139409"/>
    </source>
</evidence>
<dbReference type="InterPro" id="IPR020396">
    <property type="entry name" value="NADH_UbQ_OxRdtase_CS"/>
</dbReference>
<dbReference type="Proteomes" id="UP001139409">
    <property type="component" value="Unassembled WGS sequence"/>
</dbReference>
<dbReference type="GO" id="GO:0005886">
    <property type="term" value="C:plasma membrane"/>
    <property type="evidence" value="ECO:0007669"/>
    <property type="project" value="UniProtKB-SubCell"/>
</dbReference>
<protein>
    <recommendedName>
        <fullName evidence="3">NADH-quinone oxidoreductase subunit C</fullName>
        <ecNumber evidence="3">7.1.1.-</ecNumber>
    </recommendedName>
    <alternativeName>
        <fullName evidence="3">NADH dehydrogenase I subunit C</fullName>
    </alternativeName>
    <alternativeName>
        <fullName evidence="3">NDH-1 subunit C</fullName>
    </alternativeName>
</protein>
<dbReference type="Gene3D" id="3.30.460.80">
    <property type="entry name" value="NADH:ubiquinone oxidoreductase, 30kDa subunit"/>
    <property type="match status" value="1"/>
</dbReference>
<gene>
    <name evidence="3" type="primary">nuoC</name>
    <name evidence="7" type="ORF">LDX50_04025</name>
</gene>
<dbReference type="InterPro" id="IPR010218">
    <property type="entry name" value="NADH_DH_suC"/>
</dbReference>
<comment type="subcellular location">
    <subcellularLocation>
        <location evidence="3">Cell membrane</location>
        <topology evidence="3">Peripheral membrane protein</topology>
        <orientation evidence="3">Cytoplasmic side</orientation>
    </subcellularLocation>
</comment>
<evidence type="ECO:0000256" key="1">
    <source>
        <dbReference type="ARBA" id="ARBA00007569"/>
    </source>
</evidence>
<dbReference type="GO" id="GO:0048038">
    <property type="term" value="F:quinone binding"/>
    <property type="evidence" value="ECO:0007669"/>
    <property type="project" value="UniProtKB-KW"/>
</dbReference>
<evidence type="ECO:0000256" key="2">
    <source>
        <dbReference type="ARBA" id="ARBA00022448"/>
    </source>
</evidence>
<evidence type="ECO:0000256" key="5">
    <source>
        <dbReference type="RuleBase" id="RU003582"/>
    </source>
</evidence>
<keyword evidence="3 4" id="KW-0520">NAD</keyword>
<comment type="catalytic activity">
    <reaction evidence="3 5">
        <text>a quinone + NADH + 5 H(+)(in) = a quinol + NAD(+) + 4 H(+)(out)</text>
        <dbReference type="Rhea" id="RHEA:57888"/>
        <dbReference type="ChEBI" id="CHEBI:15378"/>
        <dbReference type="ChEBI" id="CHEBI:24646"/>
        <dbReference type="ChEBI" id="CHEBI:57540"/>
        <dbReference type="ChEBI" id="CHEBI:57945"/>
        <dbReference type="ChEBI" id="CHEBI:132124"/>
    </reaction>
</comment>
<name>A0A9X1HN24_9BACT</name>
<dbReference type="SUPFAM" id="SSF143243">
    <property type="entry name" value="Nqo5-like"/>
    <property type="match status" value="1"/>
</dbReference>
<comment type="function">
    <text evidence="3">NDH-1 shuttles electrons from NADH, via FMN and iron-sulfur (Fe-S) centers, to quinones in the respiratory chain. The immediate electron acceptor for the enzyme in this species is believed to be a menaquinone. Couples the redox reaction to proton translocation (for every two electrons transferred, four hydrogen ions are translocated across the cytoplasmic membrane), and thus conserves the redox energy in a proton gradient.</text>
</comment>